<comment type="caution">
    <text evidence="1">The sequence shown here is derived from an EMBL/GenBank/DDBJ whole genome shotgun (WGS) entry which is preliminary data.</text>
</comment>
<gene>
    <name evidence="1" type="ORF">WAZ07_00995</name>
</gene>
<keyword evidence="2" id="KW-1185">Reference proteome</keyword>
<proteinExistence type="predicted"/>
<evidence type="ECO:0000313" key="2">
    <source>
        <dbReference type="Proteomes" id="UP001372526"/>
    </source>
</evidence>
<organism evidence="1 2">
    <name type="scientific">Bacillus bruguierae</name>
    <dbReference type="NCBI Taxonomy" id="3127667"/>
    <lineage>
        <taxon>Bacteria</taxon>
        <taxon>Bacillati</taxon>
        <taxon>Bacillota</taxon>
        <taxon>Bacilli</taxon>
        <taxon>Bacillales</taxon>
        <taxon>Bacillaceae</taxon>
        <taxon>Bacillus</taxon>
    </lineage>
</organism>
<sequence length="47" mass="5352">MNGVLSATRLMKAHEIVKRCAEARNNPVLLQAMELEAKQKLREMNSK</sequence>
<name>A0ABU8FB52_9BACI</name>
<dbReference type="EMBL" id="JBAWSX010000001">
    <property type="protein sequence ID" value="MEI4799912.1"/>
    <property type="molecule type" value="Genomic_DNA"/>
</dbReference>
<dbReference type="Proteomes" id="UP001372526">
    <property type="component" value="Unassembled WGS sequence"/>
</dbReference>
<reference evidence="1 2" key="1">
    <citation type="submission" date="2024-01" db="EMBL/GenBank/DDBJ databases">
        <title>Seven novel Bacillus-like species.</title>
        <authorList>
            <person name="Liu G."/>
        </authorList>
    </citation>
    <scope>NUCLEOTIDE SEQUENCE [LARGE SCALE GENOMIC DNA]</scope>
    <source>
        <strain evidence="1 2">FJAT-51639</strain>
    </source>
</reference>
<dbReference type="RefSeq" id="WP_336470973.1">
    <property type="nucleotide sequence ID" value="NZ_JBAWSX010000001.1"/>
</dbReference>
<protein>
    <submittedName>
        <fullName evidence="1">Uncharacterized protein</fullName>
    </submittedName>
</protein>
<evidence type="ECO:0000313" key="1">
    <source>
        <dbReference type="EMBL" id="MEI4799912.1"/>
    </source>
</evidence>
<accession>A0ABU8FB52</accession>